<accession>A0A1B7X0P3</accession>
<evidence type="ECO:0000313" key="2">
    <source>
        <dbReference type="EMBL" id="OBQ42870.1"/>
    </source>
</evidence>
<feature type="compositionally biased region" description="Basic residues" evidence="1">
    <location>
        <begin position="309"/>
        <end position="318"/>
    </location>
</feature>
<evidence type="ECO:0000313" key="3">
    <source>
        <dbReference type="Proteomes" id="UP000092093"/>
    </source>
</evidence>
<sequence length="341" mass="34999">MPVEVSLESILVFTDGLKEAVRAGVLASLQIVDVAVVGDAIDGALDQGIAEEGGEHHLGLRQDDAVGLHAGGSGVGHGVDEGTLFGGQDGLAFVSGDELGPLGLAFLRALVHVRGDGVGGVVSVEPFEGQLVDGGAYAQGLGLFAGAGEVSLVVSGGLEQFLRAGLVERLDAVIDDAFGDEVGHGCVIGCWWERSEKGHDGVGLIGAAALDGGHAHGRAHGEAGAGDRAVGVGLALARAGEVRASGRQFGEGAADDHEDLTAGGVELGRGRGRVDRQEDAFTARSLAEFTGCHLRGWLFLRRRRCGAHLRGRPRRRSPWPRAYSAGRAAGRRGRGRGRGAA</sequence>
<protein>
    <submittedName>
        <fullName evidence="2">Uncharacterized protein</fullName>
    </submittedName>
</protein>
<organism evidence="2 3">
    <name type="scientific">Aphanizomenon flos-aquae WA102</name>
    <dbReference type="NCBI Taxonomy" id="1710896"/>
    <lineage>
        <taxon>Bacteria</taxon>
        <taxon>Bacillati</taxon>
        <taxon>Cyanobacteriota</taxon>
        <taxon>Cyanophyceae</taxon>
        <taxon>Nostocales</taxon>
        <taxon>Aphanizomenonaceae</taxon>
        <taxon>Aphanizomenon</taxon>
    </lineage>
</organism>
<name>A0A1B7X0P3_APHFL</name>
<dbReference type="Proteomes" id="UP000092093">
    <property type="component" value="Unassembled WGS sequence"/>
</dbReference>
<reference evidence="2 3" key="1">
    <citation type="submission" date="2015-09" db="EMBL/GenBank/DDBJ databases">
        <title>Aphanizomenon flos-aquae WA102.</title>
        <authorList>
            <person name="Driscoll C."/>
        </authorList>
    </citation>
    <scope>NUCLEOTIDE SEQUENCE [LARGE SCALE GENOMIC DNA]</scope>
    <source>
        <strain evidence="2">WA102</strain>
    </source>
</reference>
<comment type="caution">
    <text evidence="2">The sequence shown here is derived from an EMBL/GenBank/DDBJ whole genome shotgun (WGS) entry which is preliminary data.</text>
</comment>
<proteinExistence type="predicted"/>
<dbReference type="EMBL" id="LJOW01000081">
    <property type="protein sequence ID" value="OBQ42870.1"/>
    <property type="molecule type" value="Genomic_DNA"/>
</dbReference>
<dbReference type="AlphaFoldDB" id="A0A1B7X0P3"/>
<evidence type="ECO:0000256" key="1">
    <source>
        <dbReference type="SAM" id="MobiDB-lite"/>
    </source>
</evidence>
<feature type="compositionally biased region" description="Basic residues" evidence="1">
    <location>
        <begin position="329"/>
        <end position="341"/>
    </location>
</feature>
<feature type="region of interest" description="Disordered" evidence="1">
    <location>
        <begin position="309"/>
        <end position="341"/>
    </location>
</feature>
<feature type="compositionally biased region" description="Low complexity" evidence="1">
    <location>
        <begin position="319"/>
        <end position="328"/>
    </location>
</feature>
<gene>
    <name evidence="2" type="ORF">AN484_15395</name>
</gene>